<organism evidence="1 2">
    <name type="scientific">Candidatus Magnetoglobus multicellularis str. Araruama</name>
    <dbReference type="NCBI Taxonomy" id="890399"/>
    <lineage>
        <taxon>Bacteria</taxon>
        <taxon>Pseudomonadati</taxon>
        <taxon>Thermodesulfobacteriota</taxon>
        <taxon>Desulfobacteria</taxon>
        <taxon>Desulfobacterales</taxon>
        <taxon>Desulfobacteraceae</taxon>
        <taxon>Candidatus Magnetoglobus</taxon>
    </lineage>
</organism>
<comment type="caution">
    <text evidence="1">The sequence shown here is derived from an EMBL/GenBank/DDBJ whole genome shotgun (WGS) entry which is preliminary data.</text>
</comment>
<evidence type="ECO:0000313" key="2">
    <source>
        <dbReference type="Proteomes" id="UP000189670"/>
    </source>
</evidence>
<evidence type="ECO:0000313" key="1">
    <source>
        <dbReference type="EMBL" id="ETR66588.1"/>
    </source>
</evidence>
<sequence length="192" mass="20097">MASFEKPLETRFLRPSQRKLTASFTLSKCLYSWYSPAARAATPMIVAPTGLAARVMRDVPTMPIAPLSMPRPDVSAANNGPAVARPAAITPYAAPAAPITATTVPAAAATPVSPIAIFVSMGCAVMKPATLFAIFKIIVPTGARATATLAADLMNSLLTVRHASPSSRVRVLDVSNCRFNVPETFPSTLSGD</sequence>
<reference evidence="2" key="1">
    <citation type="submission" date="2012-11" db="EMBL/GenBank/DDBJ databases">
        <authorList>
            <person name="Lucero-Rivera Y.E."/>
            <person name="Tovar-Ramirez D."/>
        </authorList>
    </citation>
    <scope>NUCLEOTIDE SEQUENCE [LARGE SCALE GENOMIC DNA]</scope>
    <source>
        <strain evidence="2">Araruama</strain>
    </source>
</reference>
<dbReference type="EMBL" id="ATBP01001881">
    <property type="protein sequence ID" value="ETR66588.1"/>
    <property type="molecule type" value="Genomic_DNA"/>
</dbReference>
<proteinExistence type="predicted"/>
<dbReference type="Proteomes" id="UP000189670">
    <property type="component" value="Unassembled WGS sequence"/>
</dbReference>
<protein>
    <submittedName>
        <fullName evidence="1">Uncharacterized protein</fullName>
    </submittedName>
</protein>
<accession>A0A1V1NVJ6</accession>
<name>A0A1V1NVJ6_9BACT</name>
<gene>
    <name evidence="1" type="ORF">OMM_05579</name>
</gene>
<dbReference type="AlphaFoldDB" id="A0A1V1NVJ6"/>